<dbReference type="Gene3D" id="3.90.1720.60">
    <property type="match status" value="1"/>
</dbReference>
<evidence type="ECO:0000313" key="4">
    <source>
        <dbReference type="EMBL" id="MDG4983936.1"/>
    </source>
</evidence>
<dbReference type="EMBL" id="JAOWLY010000006">
    <property type="protein sequence ID" value="MDG4983936.1"/>
    <property type="molecule type" value="Genomic_DNA"/>
</dbReference>
<protein>
    <submittedName>
        <fullName evidence="4">Phage tail tip lysozyme</fullName>
    </submittedName>
</protein>
<keyword evidence="1" id="KW-0812">Transmembrane</keyword>
<dbReference type="InterPro" id="IPR038765">
    <property type="entry name" value="Papain-like_cys_pep_sf"/>
</dbReference>
<dbReference type="Proteomes" id="UP001152614">
    <property type="component" value="Unassembled WGS sequence"/>
</dbReference>
<feature type="domain" description="Phage tail lysozyme" evidence="3">
    <location>
        <begin position="54"/>
        <end position="197"/>
    </location>
</feature>
<dbReference type="Pfam" id="PF18013">
    <property type="entry name" value="Phage_lysozyme2"/>
    <property type="match status" value="1"/>
</dbReference>
<keyword evidence="1" id="KW-1133">Transmembrane helix</keyword>
<dbReference type="SUPFAM" id="SSF54001">
    <property type="entry name" value="Cysteine proteinases"/>
    <property type="match status" value="1"/>
</dbReference>
<reference evidence="4" key="1">
    <citation type="submission" date="2022-10" db="EMBL/GenBank/DDBJ databases">
        <authorList>
            <person name="Turner M.S."/>
            <person name="Huang W."/>
        </authorList>
    </citation>
    <scope>NUCLEOTIDE SEQUENCE</scope>
    <source>
        <strain evidence="4">3</strain>
    </source>
</reference>
<reference evidence="4" key="2">
    <citation type="journal article" date="2023" name="Food Microbiol.">
        <title>Evaluation of the fermentation potential of lactic acid bacteria isolated from herbs, fruits and vegetables as starter cultures in nut-based milk alternatives.</title>
        <authorList>
            <person name="Huang W."/>
            <person name="Dong A."/>
            <person name="Pham H.T."/>
            <person name="Zhou C."/>
            <person name="Huo Z."/>
            <person name="Watjen A.P."/>
            <person name="Prakash S."/>
            <person name="Bang-Berthelsen C.H."/>
            <person name="Turner M.S."/>
        </authorList>
    </citation>
    <scope>NUCLEOTIDE SEQUENCE</scope>
    <source>
        <strain evidence="4">3</strain>
    </source>
</reference>
<name>A0A9X4NH29_9LACT</name>
<dbReference type="InterPro" id="IPR007921">
    <property type="entry name" value="CHAP_dom"/>
</dbReference>
<feature type="domain" description="Peptidase C51" evidence="2">
    <location>
        <begin position="220"/>
        <end position="311"/>
    </location>
</feature>
<dbReference type="AlphaFoldDB" id="A0A9X4NH29"/>
<organism evidence="4 5">
    <name type="scientific">Lactococcus lactis</name>
    <dbReference type="NCBI Taxonomy" id="1358"/>
    <lineage>
        <taxon>Bacteria</taxon>
        <taxon>Bacillati</taxon>
        <taxon>Bacillota</taxon>
        <taxon>Bacilli</taxon>
        <taxon>Lactobacillales</taxon>
        <taxon>Streptococcaceae</taxon>
        <taxon>Lactococcus</taxon>
    </lineage>
</organism>
<comment type="caution">
    <text evidence="4">The sequence shown here is derived from an EMBL/GenBank/DDBJ whole genome shotgun (WGS) entry which is preliminary data.</text>
</comment>
<evidence type="ECO:0000313" key="5">
    <source>
        <dbReference type="Proteomes" id="UP001152614"/>
    </source>
</evidence>
<feature type="transmembrane region" description="Helical" evidence="1">
    <location>
        <begin position="9"/>
        <end position="34"/>
    </location>
</feature>
<evidence type="ECO:0000256" key="1">
    <source>
        <dbReference type="SAM" id="Phobius"/>
    </source>
</evidence>
<keyword evidence="1" id="KW-0472">Membrane</keyword>
<evidence type="ECO:0000259" key="3">
    <source>
        <dbReference type="Pfam" id="PF18013"/>
    </source>
</evidence>
<dbReference type="InterPro" id="IPR041219">
    <property type="entry name" value="Phage_lysozyme2"/>
</dbReference>
<dbReference type="RefSeq" id="WP_278228985.1">
    <property type="nucleotide sequence ID" value="NZ_JAOWLY010000006.1"/>
</dbReference>
<gene>
    <name evidence="4" type="ORF">OGZ51_07245</name>
</gene>
<sequence length="339" mass="36658">MKKRIKFKLFIWLSSVLLFFVGIFAFIAVFSIFLQSGGSSDHHGNAPVAGEQLETAQKLYDYLTTKEHATKEGACGALAVFQRESSFDVTAKNPSGGVAGIAQWSGWNGNTVNGSRITQGGFINASDDSTLTLDHEQSLIDYELSNGYKKVKDLASKATDPVQSAKDWSKYYEGVDTSDSQTALDKITNWAILWNAYFTGGGDGGSGSVDMLNPLLGTKVGTGQCYALSNWYCEQISHFTLYGMCAKNIGSDNLVAFTARGWKVVFNPTSASNLKSGAIVCWGSPPETNSPYGHTGVIDKVNGNTYTTYEQMGDGAQKVVKENRTFDTSITCLCYPPSS</sequence>
<proteinExistence type="predicted"/>
<dbReference type="Pfam" id="PF05257">
    <property type="entry name" value="CHAP"/>
    <property type="match status" value="1"/>
</dbReference>
<evidence type="ECO:0000259" key="2">
    <source>
        <dbReference type="Pfam" id="PF05257"/>
    </source>
</evidence>
<accession>A0A9X4NH29</accession>